<dbReference type="Pfam" id="PF00528">
    <property type="entry name" value="BPD_transp_1"/>
    <property type="match status" value="1"/>
</dbReference>
<dbReference type="CDD" id="cd06261">
    <property type="entry name" value="TM_PBP2"/>
    <property type="match status" value="1"/>
</dbReference>
<dbReference type="InterPro" id="IPR035906">
    <property type="entry name" value="MetI-like_sf"/>
</dbReference>
<feature type="transmembrane region" description="Helical" evidence="7">
    <location>
        <begin position="70"/>
        <end position="93"/>
    </location>
</feature>
<evidence type="ECO:0000256" key="1">
    <source>
        <dbReference type="ARBA" id="ARBA00004651"/>
    </source>
</evidence>
<evidence type="ECO:0000259" key="8">
    <source>
        <dbReference type="PROSITE" id="PS50928"/>
    </source>
</evidence>
<organism evidence="9 10">
    <name type="scientific">Paenibacillus baekrokdamisoli</name>
    <dbReference type="NCBI Taxonomy" id="1712516"/>
    <lineage>
        <taxon>Bacteria</taxon>
        <taxon>Bacillati</taxon>
        <taxon>Bacillota</taxon>
        <taxon>Bacilli</taxon>
        <taxon>Bacillales</taxon>
        <taxon>Paenibacillaceae</taxon>
        <taxon>Paenibacillus</taxon>
    </lineage>
</organism>
<evidence type="ECO:0000256" key="5">
    <source>
        <dbReference type="ARBA" id="ARBA00022989"/>
    </source>
</evidence>
<keyword evidence="6 7" id="KW-0472">Membrane</keyword>
<gene>
    <name evidence="9" type="ORF">Back11_00040</name>
</gene>
<dbReference type="KEGG" id="pbk:Back11_00040"/>
<dbReference type="InterPro" id="IPR000515">
    <property type="entry name" value="MetI-like"/>
</dbReference>
<keyword evidence="10" id="KW-1185">Reference proteome</keyword>
<keyword evidence="2 7" id="KW-0813">Transport</keyword>
<dbReference type="GO" id="GO:0005886">
    <property type="term" value="C:plasma membrane"/>
    <property type="evidence" value="ECO:0007669"/>
    <property type="project" value="UniProtKB-SubCell"/>
</dbReference>
<evidence type="ECO:0000313" key="10">
    <source>
        <dbReference type="Proteomes" id="UP000275368"/>
    </source>
</evidence>
<protein>
    <submittedName>
        <fullName evidence="9">ABC transporter permease</fullName>
    </submittedName>
</protein>
<dbReference type="AlphaFoldDB" id="A0A3G9J6L1"/>
<evidence type="ECO:0000256" key="4">
    <source>
        <dbReference type="ARBA" id="ARBA00022692"/>
    </source>
</evidence>
<keyword evidence="3" id="KW-1003">Cell membrane</keyword>
<dbReference type="Gene3D" id="1.10.3720.10">
    <property type="entry name" value="MetI-like"/>
    <property type="match status" value="1"/>
</dbReference>
<dbReference type="GO" id="GO:0055085">
    <property type="term" value="P:transmembrane transport"/>
    <property type="evidence" value="ECO:0007669"/>
    <property type="project" value="InterPro"/>
</dbReference>
<comment type="subcellular location">
    <subcellularLocation>
        <location evidence="1 7">Cell membrane</location>
        <topology evidence="1 7">Multi-pass membrane protein</topology>
    </subcellularLocation>
</comment>
<feature type="domain" description="ABC transmembrane type-1" evidence="8">
    <location>
        <begin position="67"/>
        <end position="253"/>
    </location>
</feature>
<dbReference type="PANTHER" id="PTHR43744:SF1">
    <property type="entry name" value="BINDING-PROTEIN-DEPENDENT TRANSPORT SYSTEMS INNER MEMBRANE COMPONENT"/>
    <property type="match status" value="1"/>
</dbReference>
<evidence type="ECO:0000313" key="9">
    <source>
        <dbReference type="EMBL" id="BBH18659.1"/>
    </source>
</evidence>
<evidence type="ECO:0000256" key="2">
    <source>
        <dbReference type="ARBA" id="ARBA00022448"/>
    </source>
</evidence>
<feature type="transmembrane region" description="Helical" evidence="7">
    <location>
        <begin position="45"/>
        <end position="63"/>
    </location>
</feature>
<reference evidence="9 10" key="1">
    <citation type="submission" date="2018-11" db="EMBL/GenBank/DDBJ databases">
        <title>Complete genome sequence of Paenibacillus baekrokdamisoli strain KCTC 33723.</title>
        <authorList>
            <person name="Kang S.W."/>
            <person name="Lee K.C."/>
            <person name="Kim K.K."/>
            <person name="Kim J.S."/>
            <person name="Kim D.S."/>
            <person name="Ko S.H."/>
            <person name="Yang S.H."/>
            <person name="Lee J.S."/>
        </authorList>
    </citation>
    <scope>NUCLEOTIDE SEQUENCE [LARGE SCALE GENOMIC DNA]</scope>
    <source>
        <strain evidence="9 10">KCTC 33723</strain>
    </source>
</reference>
<dbReference type="PANTHER" id="PTHR43744">
    <property type="entry name" value="ABC TRANSPORTER PERMEASE PROTEIN MG189-RELATED-RELATED"/>
    <property type="match status" value="1"/>
</dbReference>
<keyword evidence="4 7" id="KW-0812">Transmembrane</keyword>
<proteinExistence type="inferred from homology"/>
<keyword evidence="5 7" id="KW-1133">Transmembrane helix</keyword>
<evidence type="ECO:0000256" key="6">
    <source>
        <dbReference type="ARBA" id="ARBA00023136"/>
    </source>
</evidence>
<feature type="transmembrane region" description="Helical" evidence="7">
    <location>
        <begin position="99"/>
        <end position="122"/>
    </location>
</feature>
<evidence type="ECO:0000256" key="7">
    <source>
        <dbReference type="RuleBase" id="RU363032"/>
    </source>
</evidence>
<dbReference type="Proteomes" id="UP000275368">
    <property type="component" value="Chromosome"/>
</dbReference>
<evidence type="ECO:0000256" key="3">
    <source>
        <dbReference type="ARBA" id="ARBA00022475"/>
    </source>
</evidence>
<accession>A0A3G9J6L1</accession>
<comment type="similarity">
    <text evidence="7">Belongs to the binding-protein-dependent transport system permease family.</text>
</comment>
<dbReference type="EMBL" id="AP019308">
    <property type="protein sequence ID" value="BBH18659.1"/>
    <property type="molecule type" value="Genomic_DNA"/>
</dbReference>
<dbReference type="PROSITE" id="PS50928">
    <property type="entry name" value="ABC_TM1"/>
    <property type="match status" value="1"/>
</dbReference>
<dbReference type="SUPFAM" id="SSF161098">
    <property type="entry name" value="MetI-like"/>
    <property type="match status" value="1"/>
</dbReference>
<name>A0A3G9J6L1_9BACL</name>
<sequence length="268" mass="30124">MFIFLFLAAFGAFMALPLVYAVVNAFKPLNEIFLFPPRFFVQHPTLGNFFMLFKLTANLWVPFSRYIFNSLFICVITTAGSVIICSLAAYPLAKYNLSFKWLFSIVVMTLLFNGTVLDIPNFIIISKLNIMNTYWAYVLPNLAVPLGVFLMKQFMTQIPDSLIEAARIDGASQYTIFWRIVMPSVKPAWLTLVIFSFQAIWNQQGIGVIFDEELKTMPAAINQIVQGGIARTGAAMAGSLFLMTPPIVIFLLTQKSVIETMVHSGIKE</sequence>